<dbReference type="Gramene" id="PNT77662">
    <property type="protein sequence ID" value="PNT77662"/>
    <property type="gene ID" value="BRADI_1g66436v3"/>
</dbReference>
<feature type="compositionally biased region" description="Basic residues" evidence="1">
    <location>
        <begin position="43"/>
        <end position="58"/>
    </location>
</feature>
<dbReference type="EMBL" id="CM000880">
    <property type="protein sequence ID" value="PNT77662.1"/>
    <property type="molecule type" value="Genomic_DNA"/>
</dbReference>
<evidence type="ECO:0000256" key="1">
    <source>
        <dbReference type="SAM" id="MobiDB-lite"/>
    </source>
</evidence>
<reference evidence="3" key="3">
    <citation type="submission" date="2018-08" db="UniProtKB">
        <authorList>
            <consortium name="EnsemblPlants"/>
        </authorList>
    </citation>
    <scope>IDENTIFICATION</scope>
    <source>
        <strain evidence="3">cv. Bd21</strain>
    </source>
</reference>
<reference evidence="2" key="2">
    <citation type="submission" date="2017-06" db="EMBL/GenBank/DDBJ databases">
        <title>WGS assembly of Brachypodium distachyon.</title>
        <authorList>
            <consortium name="The International Brachypodium Initiative"/>
            <person name="Lucas S."/>
            <person name="Harmon-Smith M."/>
            <person name="Lail K."/>
            <person name="Tice H."/>
            <person name="Grimwood J."/>
            <person name="Bruce D."/>
            <person name="Barry K."/>
            <person name="Shu S."/>
            <person name="Lindquist E."/>
            <person name="Wang M."/>
            <person name="Pitluck S."/>
            <person name="Vogel J.P."/>
            <person name="Garvin D.F."/>
            <person name="Mockler T.C."/>
            <person name="Schmutz J."/>
            <person name="Rokhsar D."/>
            <person name="Bevan M.W."/>
        </authorList>
    </citation>
    <scope>NUCLEOTIDE SEQUENCE</scope>
    <source>
        <strain evidence="2">Bd21</strain>
    </source>
</reference>
<organism evidence="2">
    <name type="scientific">Brachypodium distachyon</name>
    <name type="common">Purple false brome</name>
    <name type="synonym">Trachynia distachya</name>
    <dbReference type="NCBI Taxonomy" id="15368"/>
    <lineage>
        <taxon>Eukaryota</taxon>
        <taxon>Viridiplantae</taxon>
        <taxon>Streptophyta</taxon>
        <taxon>Embryophyta</taxon>
        <taxon>Tracheophyta</taxon>
        <taxon>Spermatophyta</taxon>
        <taxon>Magnoliopsida</taxon>
        <taxon>Liliopsida</taxon>
        <taxon>Poales</taxon>
        <taxon>Poaceae</taxon>
        <taxon>BOP clade</taxon>
        <taxon>Pooideae</taxon>
        <taxon>Stipodae</taxon>
        <taxon>Brachypodieae</taxon>
        <taxon>Brachypodium</taxon>
    </lineage>
</organism>
<feature type="region of interest" description="Disordered" evidence="1">
    <location>
        <begin position="38"/>
        <end position="84"/>
    </location>
</feature>
<protein>
    <submittedName>
        <fullName evidence="2 3">Uncharacterized protein</fullName>
    </submittedName>
</protein>
<evidence type="ECO:0000313" key="2">
    <source>
        <dbReference type="EMBL" id="PNT77662.1"/>
    </source>
</evidence>
<proteinExistence type="predicted"/>
<name>A0A2K2DTR7_BRADI</name>
<sequence length="138" mass="14900">MRLTGVVRPFLPPARASPLLLPSLADATISSPSSGLLLALGMGRRRPSPSSGRRRRRSPSFPKPRSPPPSPASPAVDDEEPVKLLAGPHPPLVEVLVLLAGPFFGRLRCGPLRQGVGLLHGRGEEKNHNRFFLVKTRK</sequence>
<dbReference type="Proteomes" id="UP000008810">
    <property type="component" value="Chromosome 1"/>
</dbReference>
<evidence type="ECO:0000313" key="4">
    <source>
        <dbReference type="Proteomes" id="UP000008810"/>
    </source>
</evidence>
<accession>A0A2K2DTR7</accession>
<dbReference type="AlphaFoldDB" id="A0A2K2DTR7"/>
<keyword evidence="4" id="KW-1185">Reference proteome</keyword>
<gene>
    <name evidence="2" type="ORF">BRADI_1g66436v3</name>
</gene>
<evidence type="ECO:0000313" key="3">
    <source>
        <dbReference type="EnsemblPlants" id="PNT77662"/>
    </source>
</evidence>
<dbReference type="EnsemblPlants" id="PNT77662">
    <property type="protein sequence ID" value="PNT77662"/>
    <property type="gene ID" value="BRADI_1g66436v3"/>
</dbReference>
<reference evidence="2 3" key="1">
    <citation type="journal article" date="2010" name="Nature">
        <title>Genome sequencing and analysis of the model grass Brachypodium distachyon.</title>
        <authorList>
            <consortium name="International Brachypodium Initiative"/>
        </authorList>
    </citation>
    <scope>NUCLEOTIDE SEQUENCE [LARGE SCALE GENOMIC DNA]</scope>
    <source>
        <strain evidence="2 3">Bd21</strain>
    </source>
</reference>
<feature type="compositionally biased region" description="Pro residues" evidence="1">
    <location>
        <begin position="61"/>
        <end position="72"/>
    </location>
</feature>
<dbReference type="InParanoid" id="A0A2K2DTR7"/>